<feature type="domain" description="Acyl-CoA dehydrogenase/oxidase N-terminal" evidence="1">
    <location>
        <begin position="6"/>
        <end position="63"/>
    </location>
</feature>
<feature type="non-terminal residue" evidence="2">
    <location>
        <position position="63"/>
    </location>
</feature>
<dbReference type="GO" id="GO:0016627">
    <property type="term" value="F:oxidoreductase activity, acting on the CH-CH group of donors"/>
    <property type="evidence" value="ECO:0007669"/>
    <property type="project" value="InterPro"/>
</dbReference>
<name>A0A383DMD0_9ZZZZ</name>
<dbReference type="InterPro" id="IPR013786">
    <property type="entry name" value="AcylCoA_DH/ox_N"/>
</dbReference>
<sequence length="63" mass="7171">VNFHLNDEQRAFQEVAREFAQEEMEPFAARWDEELIFPADVLRRAASLGFAGIYCQEVHGGTG</sequence>
<dbReference type="EMBL" id="UINC01218449">
    <property type="protein sequence ID" value="SVE45474.1"/>
    <property type="molecule type" value="Genomic_DNA"/>
</dbReference>
<dbReference type="Pfam" id="PF02771">
    <property type="entry name" value="Acyl-CoA_dh_N"/>
    <property type="match status" value="1"/>
</dbReference>
<reference evidence="2" key="1">
    <citation type="submission" date="2018-05" db="EMBL/GenBank/DDBJ databases">
        <authorList>
            <person name="Lanie J.A."/>
            <person name="Ng W.-L."/>
            <person name="Kazmierczak K.M."/>
            <person name="Andrzejewski T.M."/>
            <person name="Davidsen T.M."/>
            <person name="Wayne K.J."/>
            <person name="Tettelin H."/>
            <person name="Glass J.I."/>
            <person name="Rusch D."/>
            <person name="Podicherti R."/>
            <person name="Tsui H.-C.T."/>
            <person name="Winkler M.E."/>
        </authorList>
    </citation>
    <scope>NUCLEOTIDE SEQUENCE</scope>
</reference>
<dbReference type="InterPro" id="IPR037069">
    <property type="entry name" value="AcylCoA_DH/ox_N_sf"/>
</dbReference>
<feature type="non-terminal residue" evidence="2">
    <location>
        <position position="1"/>
    </location>
</feature>
<dbReference type="InterPro" id="IPR009100">
    <property type="entry name" value="AcylCoA_DH/oxidase_NM_dom_sf"/>
</dbReference>
<dbReference type="Gene3D" id="1.10.540.10">
    <property type="entry name" value="Acyl-CoA dehydrogenase/oxidase, N-terminal domain"/>
    <property type="match status" value="1"/>
</dbReference>
<dbReference type="PANTHER" id="PTHR43831:SF1">
    <property type="entry name" value="ISOBUTYRYL-COA DEHYDROGENASE, MITOCHONDRIAL"/>
    <property type="match status" value="1"/>
</dbReference>
<organism evidence="2">
    <name type="scientific">marine metagenome</name>
    <dbReference type="NCBI Taxonomy" id="408172"/>
    <lineage>
        <taxon>unclassified sequences</taxon>
        <taxon>metagenomes</taxon>
        <taxon>ecological metagenomes</taxon>
    </lineage>
</organism>
<dbReference type="InterPro" id="IPR052547">
    <property type="entry name" value="Mito_Isobutyryl-CoADH"/>
</dbReference>
<evidence type="ECO:0000313" key="2">
    <source>
        <dbReference type="EMBL" id="SVE45474.1"/>
    </source>
</evidence>
<evidence type="ECO:0000259" key="1">
    <source>
        <dbReference type="Pfam" id="PF02771"/>
    </source>
</evidence>
<dbReference type="AlphaFoldDB" id="A0A383DMD0"/>
<protein>
    <recommendedName>
        <fullName evidence="1">Acyl-CoA dehydrogenase/oxidase N-terminal domain-containing protein</fullName>
    </recommendedName>
</protein>
<accession>A0A383DMD0</accession>
<dbReference type="PANTHER" id="PTHR43831">
    <property type="entry name" value="ISOBUTYRYL-COA DEHYDROGENASE"/>
    <property type="match status" value="1"/>
</dbReference>
<dbReference type="GO" id="GO:0050660">
    <property type="term" value="F:flavin adenine dinucleotide binding"/>
    <property type="evidence" value="ECO:0007669"/>
    <property type="project" value="InterPro"/>
</dbReference>
<dbReference type="SUPFAM" id="SSF56645">
    <property type="entry name" value="Acyl-CoA dehydrogenase NM domain-like"/>
    <property type="match status" value="1"/>
</dbReference>
<proteinExistence type="predicted"/>
<gene>
    <name evidence="2" type="ORF">METZ01_LOCUS498328</name>
</gene>